<dbReference type="Proteomes" id="UP001431532">
    <property type="component" value="Unassembled WGS sequence"/>
</dbReference>
<keyword evidence="3" id="KW-1185">Reference proteome</keyword>
<feature type="signal peptide" evidence="1">
    <location>
        <begin position="1"/>
        <end position="18"/>
    </location>
</feature>
<evidence type="ECO:0008006" key="4">
    <source>
        <dbReference type="Google" id="ProtNLM"/>
    </source>
</evidence>
<protein>
    <recommendedName>
        <fullName evidence="4">DUF4430 domain-containing protein</fullName>
    </recommendedName>
</protein>
<sequence>MKKIWFTVLIFLGLVVLAGCQESTPDVELHSFEVEVVDIDGTVLLSESIFYEIGTDRNIVYIIDEVVGLDYDVYDIGVFVNGVGEYYPTEYNVTYNYYFGLYLNDEPITSGIENIVLNDGMKVTFKEISMLDDVDLKVDELIQKFIDNHLETYINDEQIHHYVALAIAHLNARNYQVPQLNSLIENVSGIQRDTIANTFKTSIFETLFGLPTEDTKTALEDFEANNHYDAMSLLTGLYITNGDTDLIEDLVIQLMSLPMYMDADYAGMVISTLAPYSGDVDVQSFINDMYVYIQENQTSEGIDGWGGPNSASTASVIIGLVAQGVNPRSEAYTVDGVDLIESLLGFELNGAYKLQLSSDQADMAFSTPQAFTALVAYKLYRDVYGNPAVNIFNIG</sequence>
<evidence type="ECO:0000256" key="1">
    <source>
        <dbReference type="SAM" id="SignalP"/>
    </source>
</evidence>
<dbReference type="RefSeq" id="WP_282839780.1">
    <property type="nucleotide sequence ID" value="NZ_JASCXW010000025.1"/>
</dbReference>
<accession>A0AAW6UAY8</accession>
<keyword evidence="1" id="KW-0732">Signal</keyword>
<evidence type="ECO:0000313" key="2">
    <source>
        <dbReference type="EMBL" id="MDI6453348.1"/>
    </source>
</evidence>
<dbReference type="Gene3D" id="2.170.130.30">
    <property type="match status" value="1"/>
</dbReference>
<reference evidence="2" key="1">
    <citation type="submission" date="2023-05" db="EMBL/GenBank/DDBJ databases">
        <title>Mariniplasma microaerophilum sp. nov., a novel anaerobic mollicute isolated from terrestrial mud volcano, Taman Peninsula, Russia.</title>
        <authorList>
            <person name="Khomyakova M.A."/>
            <person name="Merkel A.Y."/>
            <person name="Slobodkin A.I."/>
        </authorList>
    </citation>
    <scope>NUCLEOTIDE SEQUENCE</scope>
    <source>
        <strain evidence="2">M4Ah</strain>
    </source>
</reference>
<dbReference type="AlphaFoldDB" id="A0AAW6UAY8"/>
<evidence type="ECO:0000313" key="3">
    <source>
        <dbReference type="Proteomes" id="UP001431532"/>
    </source>
</evidence>
<dbReference type="EMBL" id="JASCXW010000025">
    <property type="protein sequence ID" value="MDI6453348.1"/>
    <property type="molecule type" value="Genomic_DNA"/>
</dbReference>
<proteinExistence type="predicted"/>
<dbReference type="PROSITE" id="PS51257">
    <property type="entry name" value="PROKAR_LIPOPROTEIN"/>
    <property type="match status" value="1"/>
</dbReference>
<gene>
    <name evidence="2" type="ORF">QJ521_07210</name>
</gene>
<name>A0AAW6UAY8_9MOLU</name>
<organism evidence="2 3">
    <name type="scientific">Peloplasma aerotolerans</name>
    <dbReference type="NCBI Taxonomy" id="3044389"/>
    <lineage>
        <taxon>Bacteria</taxon>
        <taxon>Bacillati</taxon>
        <taxon>Mycoplasmatota</taxon>
        <taxon>Mollicutes</taxon>
        <taxon>Acholeplasmatales</taxon>
        <taxon>Acholeplasmataceae</taxon>
        <taxon>Peloplasma</taxon>
    </lineage>
</organism>
<feature type="chain" id="PRO_5043756441" description="DUF4430 domain-containing protein" evidence="1">
    <location>
        <begin position="19"/>
        <end position="395"/>
    </location>
</feature>
<comment type="caution">
    <text evidence="2">The sequence shown here is derived from an EMBL/GenBank/DDBJ whole genome shotgun (WGS) entry which is preliminary data.</text>
</comment>